<evidence type="ECO:0000313" key="2">
    <source>
        <dbReference type="Proteomes" id="UP000053232"/>
    </source>
</evidence>
<name>A0A073IB19_9SPIT</name>
<evidence type="ECO:0000313" key="1">
    <source>
        <dbReference type="EMBL" id="KEJ82572.1"/>
    </source>
</evidence>
<reference evidence="2" key="1">
    <citation type="journal article" date="2014" name="Cell">
        <title>The Architecture of a Scrambled Genome Reveals Massive Levels of Genomic Rearrangement during Development.</title>
        <authorList>
            <person name="Chen X."/>
            <person name="Bracht J.R."/>
            <person name="Goldman A.D."/>
            <person name="Dolzhenko E."/>
            <person name="Clay D.M."/>
            <person name="Swart E.C."/>
            <person name="Perlman D.H."/>
            <person name="Doak T.G."/>
            <person name="Stuart A."/>
            <person name="Amemiya C.T."/>
            <person name="Sebra R.P."/>
            <person name="Landweber L.F."/>
        </authorList>
    </citation>
    <scope>NUCLEOTIDE SEQUENCE [LARGE SCALE GENOMIC DNA]</scope>
    <source>
        <strain evidence="2">JRB310</strain>
    </source>
</reference>
<protein>
    <submittedName>
        <fullName evidence="1">Uncharacterized protein</fullName>
    </submittedName>
</protein>
<keyword evidence="2" id="KW-1185">Reference proteome</keyword>
<dbReference type="EMBL" id="ARYC01015554">
    <property type="protein sequence ID" value="KEJ82572.1"/>
    <property type="molecule type" value="Genomic_DNA"/>
</dbReference>
<dbReference type="Proteomes" id="UP000053232">
    <property type="component" value="Unassembled WGS sequence"/>
</dbReference>
<proteinExistence type="predicted"/>
<dbReference type="AlphaFoldDB" id="A0A073IB19"/>
<organism evidence="1 2">
    <name type="scientific">Oxytricha trifallax</name>
    <dbReference type="NCBI Taxonomy" id="1172189"/>
    <lineage>
        <taxon>Eukaryota</taxon>
        <taxon>Sar</taxon>
        <taxon>Alveolata</taxon>
        <taxon>Ciliophora</taxon>
        <taxon>Intramacronucleata</taxon>
        <taxon>Spirotrichea</taxon>
        <taxon>Stichotrichia</taxon>
        <taxon>Sporadotrichida</taxon>
        <taxon>Oxytrichidae</taxon>
        <taxon>Oxytrichinae</taxon>
        <taxon>Oxytricha</taxon>
    </lineage>
</organism>
<comment type="caution">
    <text evidence="1">The sequence shown here is derived from an EMBL/GenBank/DDBJ whole genome shotgun (WGS) entry which is preliminary data.</text>
</comment>
<accession>A0A073IB19</accession>
<sequence>MLRQKETVSLTPTSCHSLLLVVDPTTSIGCVAVTLEASREKDVALITLHWQALQRGFHLQLQ</sequence>
<gene>
    <name evidence="1" type="ORF">OXYTRIMIC_044</name>
</gene>